<organism evidence="1">
    <name type="scientific">marine sediment metagenome</name>
    <dbReference type="NCBI Taxonomy" id="412755"/>
    <lineage>
        <taxon>unclassified sequences</taxon>
        <taxon>metagenomes</taxon>
        <taxon>ecological metagenomes</taxon>
    </lineage>
</organism>
<feature type="non-terminal residue" evidence="1">
    <location>
        <position position="1"/>
    </location>
</feature>
<proteinExistence type="predicted"/>
<evidence type="ECO:0000313" key="1">
    <source>
        <dbReference type="EMBL" id="KKL95637.1"/>
    </source>
</evidence>
<gene>
    <name evidence="1" type="ORF">LCGC14_1852550</name>
</gene>
<sequence>IKFLKEGENKYKIHIDMENVEIVVPA</sequence>
<dbReference type="AlphaFoldDB" id="A0A0F9J925"/>
<comment type="caution">
    <text evidence="1">The sequence shown here is derived from an EMBL/GenBank/DDBJ whole genome shotgun (WGS) entry which is preliminary data.</text>
</comment>
<protein>
    <submittedName>
        <fullName evidence="1">Uncharacterized protein</fullName>
    </submittedName>
</protein>
<reference evidence="1" key="1">
    <citation type="journal article" date="2015" name="Nature">
        <title>Complex archaea that bridge the gap between prokaryotes and eukaryotes.</title>
        <authorList>
            <person name="Spang A."/>
            <person name="Saw J.H."/>
            <person name="Jorgensen S.L."/>
            <person name="Zaremba-Niedzwiedzka K."/>
            <person name="Martijn J."/>
            <person name="Lind A.E."/>
            <person name="van Eijk R."/>
            <person name="Schleper C."/>
            <person name="Guy L."/>
            <person name="Ettema T.J."/>
        </authorList>
    </citation>
    <scope>NUCLEOTIDE SEQUENCE</scope>
</reference>
<accession>A0A0F9J925</accession>
<name>A0A0F9J925_9ZZZZ</name>
<dbReference type="EMBL" id="LAZR01018625">
    <property type="protein sequence ID" value="KKL95637.1"/>
    <property type="molecule type" value="Genomic_DNA"/>
</dbReference>